<evidence type="ECO:0000313" key="3">
    <source>
        <dbReference type="Proteomes" id="UP000199114"/>
    </source>
</evidence>
<evidence type="ECO:0000256" key="1">
    <source>
        <dbReference type="SAM" id="MobiDB-lite"/>
    </source>
</evidence>
<reference evidence="3" key="1">
    <citation type="submission" date="2016-10" db="EMBL/GenBank/DDBJ databases">
        <authorList>
            <person name="Varghese N."/>
            <person name="Submissions S."/>
        </authorList>
    </citation>
    <scope>NUCLEOTIDE SEQUENCE [LARGE SCALE GENOMIC DNA]</scope>
    <source>
        <strain evidence="3">DSM 25055</strain>
    </source>
</reference>
<name>A0A1H9S2S3_9EURY</name>
<dbReference type="AlphaFoldDB" id="A0A1H9S2S3"/>
<dbReference type="RefSeq" id="WP_090622276.1">
    <property type="nucleotide sequence ID" value="NZ_FOFD01000008.1"/>
</dbReference>
<dbReference type="EMBL" id="FOFD01000008">
    <property type="protein sequence ID" value="SER79366.1"/>
    <property type="molecule type" value="Genomic_DNA"/>
</dbReference>
<keyword evidence="3" id="KW-1185">Reference proteome</keyword>
<organism evidence="2 3">
    <name type="scientific">Natrinema salaciae</name>
    <dbReference type="NCBI Taxonomy" id="1186196"/>
    <lineage>
        <taxon>Archaea</taxon>
        <taxon>Methanobacteriati</taxon>
        <taxon>Methanobacteriota</taxon>
        <taxon>Stenosarchaea group</taxon>
        <taxon>Halobacteria</taxon>
        <taxon>Halobacteriales</taxon>
        <taxon>Natrialbaceae</taxon>
        <taxon>Natrinema</taxon>
    </lineage>
</organism>
<accession>A0A1H9S2S3</accession>
<sequence length="97" mass="10368">MVVFSAGSKVILSDDQHDSILFSNVATMPVTSSSRRQTATEHSSPRSRSPMSATEQPSASELFSGSGTSGTRTGGTFLIFGVPFPVYFWLLHITDAP</sequence>
<evidence type="ECO:0000313" key="2">
    <source>
        <dbReference type="EMBL" id="SER79366.1"/>
    </source>
</evidence>
<proteinExistence type="predicted"/>
<feature type="region of interest" description="Disordered" evidence="1">
    <location>
        <begin position="29"/>
        <end position="69"/>
    </location>
</feature>
<feature type="compositionally biased region" description="Polar residues" evidence="1">
    <location>
        <begin position="29"/>
        <end position="63"/>
    </location>
</feature>
<gene>
    <name evidence="2" type="ORF">SAMN04489841_4561</name>
</gene>
<protein>
    <submittedName>
        <fullName evidence="2">Uncharacterized protein</fullName>
    </submittedName>
</protein>
<dbReference type="Proteomes" id="UP000199114">
    <property type="component" value="Unassembled WGS sequence"/>
</dbReference>